<dbReference type="EMBL" id="CP000010">
    <property type="protein sequence ID" value="AAU49426.1"/>
    <property type="molecule type" value="Genomic_DNA"/>
</dbReference>
<name>A0A0H2WJH4_BURMA</name>
<dbReference type="InterPro" id="IPR005590">
    <property type="entry name" value="DUF333"/>
</dbReference>
<dbReference type="Proteomes" id="UP000006693">
    <property type="component" value="Chromosome 1"/>
</dbReference>
<accession>A0A0H2WJH4</accession>
<dbReference type="HOGENOM" id="CLU_1292400_0_0_4"/>
<dbReference type="Pfam" id="PF03891">
    <property type="entry name" value="DUF333"/>
    <property type="match status" value="1"/>
</dbReference>
<reference evidence="2 3" key="1">
    <citation type="journal article" date="2004" name="Proc. Natl. Acad. Sci. U.S.A.">
        <title>Structural flexibility in the Burkholderia mallei genome.</title>
        <authorList>
            <person name="Nierman W.C."/>
            <person name="DeShazer D."/>
            <person name="Kim H.S."/>
            <person name="Tettelin H."/>
            <person name="Nelson K.E."/>
            <person name="Feldblyum T."/>
            <person name="Ulrich R.L."/>
            <person name="Ronning C.M."/>
            <person name="Brinkac L.M."/>
            <person name="Daugherty S.C."/>
            <person name="Davidsen T.D."/>
            <person name="Deboy R.T."/>
            <person name="Dimitrov G."/>
            <person name="Dodson R.J."/>
            <person name="Durkin A.S."/>
            <person name="Gwinn M.L."/>
            <person name="Haft D.H."/>
            <person name="Khouri H."/>
            <person name="Kolonay J.F."/>
            <person name="Madupu R."/>
            <person name="Mohammoud Y."/>
            <person name="Nelson W.C."/>
            <person name="Radune D."/>
            <person name="Romero C.M."/>
            <person name="Sarria S."/>
            <person name="Selengut J."/>
            <person name="Shamblin C."/>
            <person name="Sullivan S.A."/>
            <person name="White O."/>
            <person name="Yu Y."/>
            <person name="Zafar N."/>
            <person name="Zhou L."/>
            <person name="Fraser C.M."/>
        </authorList>
    </citation>
    <scope>NUCLEOTIDE SEQUENCE [LARGE SCALE GENOMIC DNA]</scope>
    <source>
        <strain evidence="2 3">ATCC 23344</strain>
    </source>
</reference>
<dbReference type="PATRIC" id="fig|243160.12.peg.1909"/>
<dbReference type="KEGG" id="bma:BMA1871"/>
<evidence type="ECO:0000256" key="1">
    <source>
        <dbReference type="SAM" id="MobiDB-lite"/>
    </source>
</evidence>
<keyword evidence="3" id="KW-1185">Reference proteome</keyword>
<feature type="compositionally biased region" description="Low complexity" evidence="1">
    <location>
        <begin position="19"/>
        <end position="44"/>
    </location>
</feature>
<dbReference type="eggNOG" id="COG3042">
    <property type="taxonomic scope" value="Bacteria"/>
</dbReference>
<protein>
    <submittedName>
        <fullName evidence="2">Conserved domain protein</fullName>
    </submittedName>
</protein>
<evidence type="ECO:0000313" key="3">
    <source>
        <dbReference type="Proteomes" id="UP000006693"/>
    </source>
</evidence>
<sequence length="213" mass="22689">MWLAAHGLPATAPRPPPTNHRFPPAVFRSPSGLPSPSGLGLSPAAARRPSSLVIAGHRFPPPRPNAPARAAHRRVSSAEAARSGAARARFRSRPAPRRAFFSYAECSTNILRRSAMLVRLLFGCALGIAAATALAQPLPPNQSTTLANPASVNCEKLGGKVVIHDGPRGQFGICAFKDGRECEEWALYRDDRCVQLDAHGWPIAQRGGKPASK</sequence>
<organism evidence="2 3">
    <name type="scientific">Burkholderia mallei (strain ATCC 23344)</name>
    <dbReference type="NCBI Taxonomy" id="243160"/>
    <lineage>
        <taxon>Bacteria</taxon>
        <taxon>Pseudomonadati</taxon>
        <taxon>Pseudomonadota</taxon>
        <taxon>Betaproteobacteria</taxon>
        <taxon>Burkholderiales</taxon>
        <taxon>Burkholderiaceae</taxon>
        <taxon>Burkholderia</taxon>
        <taxon>pseudomallei group</taxon>
    </lineage>
</organism>
<gene>
    <name evidence="2" type="ordered locus">BMA1871</name>
</gene>
<feature type="region of interest" description="Disordered" evidence="1">
    <location>
        <begin position="1"/>
        <end position="44"/>
    </location>
</feature>
<dbReference type="AlphaFoldDB" id="A0A0H2WJH4"/>
<proteinExistence type="predicted"/>
<evidence type="ECO:0000313" key="2">
    <source>
        <dbReference type="EMBL" id="AAU49426.1"/>
    </source>
</evidence>